<dbReference type="GO" id="GO:0006508">
    <property type="term" value="P:proteolysis"/>
    <property type="evidence" value="ECO:0007669"/>
    <property type="project" value="UniProtKB-KW"/>
</dbReference>
<feature type="domain" description="Peptidase M48" evidence="11">
    <location>
        <begin position="68"/>
        <end position="264"/>
    </location>
</feature>
<name>D9PW57_METTM</name>
<gene>
    <name evidence="12" type="ordered locus">MTBMA_c08600</name>
</gene>
<dbReference type="GO" id="GO:0046872">
    <property type="term" value="F:metal ion binding"/>
    <property type="evidence" value="ECO:0007669"/>
    <property type="project" value="UniProtKB-KW"/>
</dbReference>
<dbReference type="RefSeq" id="WP_013295679.1">
    <property type="nucleotide sequence ID" value="NC_014408.1"/>
</dbReference>
<evidence type="ECO:0000256" key="1">
    <source>
        <dbReference type="ARBA" id="ARBA00022475"/>
    </source>
</evidence>
<dbReference type="InterPro" id="IPR050083">
    <property type="entry name" value="HtpX_protease"/>
</dbReference>
<sequence>MAGEIKKLKFLHPSEYEHPLDREALQTLEGTPGLETLTRKLFKHGVERYYRLQYTGSYIKANENHFSEVHDILVDVCNTLHLKKIPELYIEWDYRVNGRTIGSENPIIILKSGAIDLLTEDELRYVIGHEVGHIKSGHMLYHIMAEVIPIAGDIIGTATLGIGGLISTGLELALLYWNRMSEFTADRAGLLACQNEDAAINAMIKMAGAPKTFFDRIDRDQFIEQAREFKGYDYDNLDKVGKTVLIMGSTHPWTVMRASEILDWVESGAYSEIIEKHTGSQLEIDLKCHKCGTALTGDENFCGICGSRLWGR</sequence>
<dbReference type="InterPro" id="IPR001915">
    <property type="entry name" value="Peptidase_M48"/>
</dbReference>
<evidence type="ECO:0000256" key="10">
    <source>
        <dbReference type="RuleBase" id="RU003983"/>
    </source>
</evidence>
<keyword evidence="1" id="KW-1003">Cell membrane</keyword>
<keyword evidence="2 10" id="KW-0645">Protease</keyword>
<comment type="cofactor">
    <cofactor evidence="10">
        <name>Zn(2+)</name>
        <dbReference type="ChEBI" id="CHEBI:29105"/>
    </cofactor>
    <text evidence="10">Binds 1 zinc ion per subunit.</text>
</comment>
<organism evidence="12 13">
    <name type="scientific">Methanothermobacter marburgensis (strain ATCC BAA-927 / DSM 2133 / JCM 14651 / NBRC 100331 / OCM 82 / Marburg)</name>
    <name type="common">Methanobacterium thermoautotrophicum</name>
    <dbReference type="NCBI Taxonomy" id="79929"/>
    <lineage>
        <taxon>Archaea</taxon>
        <taxon>Methanobacteriati</taxon>
        <taxon>Methanobacteriota</taxon>
        <taxon>Methanomada group</taxon>
        <taxon>Methanobacteria</taxon>
        <taxon>Methanobacteriales</taxon>
        <taxon>Methanobacteriaceae</taxon>
        <taxon>Methanothermobacter</taxon>
    </lineage>
</organism>
<dbReference type="KEGG" id="mmg:MTBMA_c08600"/>
<dbReference type="PANTHER" id="PTHR43221">
    <property type="entry name" value="PROTEASE HTPX"/>
    <property type="match status" value="1"/>
</dbReference>
<evidence type="ECO:0000256" key="9">
    <source>
        <dbReference type="ARBA" id="ARBA00023136"/>
    </source>
</evidence>
<reference key="1">
    <citation type="submission" date="2009-08" db="EMBL/GenBank/DDBJ databases">
        <title>The genome sequence of Methanothermobacter marburgensis.</title>
        <authorList>
            <person name="Kaster A."/>
            <person name="Seedorf H."/>
            <person name="Goenrich M."/>
            <person name="Wiezer A."/>
            <person name="Liesegang H."/>
            <person name="Thauer R."/>
            <person name="Gottschalk G."/>
        </authorList>
    </citation>
    <scope>NUCLEOTIDE SEQUENCE</scope>
    <source>
        <strain>Marburg</strain>
    </source>
</reference>
<keyword evidence="9" id="KW-0472">Membrane</keyword>
<dbReference type="STRING" id="79929.MTBMA_c08600"/>
<dbReference type="GO" id="GO:0004222">
    <property type="term" value="F:metalloendopeptidase activity"/>
    <property type="evidence" value="ECO:0007669"/>
    <property type="project" value="InterPro"/>
</dbReference>
<keyword evidence="5 10" id="KW-0378">Hydrolase</keyword>
<dbReference type="CDD" id="cd07325">
    <property type="entry name" value="M48_Ste24p_like"/>
    <property type="match status" value="1"/>
</dbReference>
<keyword evidence="7" id="KW-1133">Transmembrane helix</keyword>
<dbReference type="PANTHER" id="PTHR43221:SF3">
    <property type="entry name" value="SLL1280 PROTEIN"/>
    <property type="match status" value="1"/>
</dbReference>
<dbReference type="Pfam" id="PF01435">
    <property type="entry name" value="Peptidase_M48"/>
    <property type="match status" value="1"/>
</dbReference>
<keyword evidence="13" id="KW-1185">Reference proteome</keyword>
<keyword evidence="3" id="KW-0812">Transmembrane</keyword>
<evidence type="ECO:0000256" key="8">
    <source>
        <dbReference type="ARBA" id="ARBA00023049"/>
    </source>
</evidence>
<dbReference type="OrthoDB" id="28389at2157"/>
<evidence type="ECO:0000313" key="13">
    <source>
        <dbReference type="Proteomes" id="UP000000345"/>
    </source>
</evidence>
<dbReference type="Proteomes" id="UP000000345">
    <property type="component" value="Chromosome"/>
</dbReference>
<dbReference type="HOGENOM" id="CLU_052979_1_1_2"/>
<reference evidence="12 13" key="2">
    <citation type="journal article" date="2010" name="J. Bacteriol.">
        <title>Complete genome sequence of Methanothermobacter marburgensis, a methanoarchaeon model organism.</title>
        <authorList>
            <person name="Liesegang H."/>
            <person name="Kaster A.K."/>
            <person name="Wiezer A."/>
            <person name="Goenrich M."/>
            <person name="Wollherr A."/>
            <person name="Seedorf H."/>
            <person name="Gottschalk G."/>
            <person name="Thauer R.K."/>
        </authorList>
    </citation>
    <scope>NUCLEOTIDE SEQUENCE [LARGE SCALE GENOMIC DNA]</scope>
    <source>
        <strain evidence="13">ATCC BAA-927 / DSM 2133 / JCM 14651 / NBRC 100331 / OCM 82 / Marburg</strain>
    </source>
</reference>
<dbReference type="GeneID" id="77399636"/>
<dbReference type="GeneID" id="9704568"/>
<evidence type="ECO:0000256" key="5">
    <source>
        <dbReference type="ARBA" id="ARBA00022801"/>
    </source>
</evidence>
<evidence type="ECO:0000256" key="3">
    <source>
        <dbReference type="ARBA" id="ARBA00022692"/>
    </source>
</evidence>
<dbReference type="Gene3D" id="3.30.2010.10">
    <property type="entry name" value="Metalloproteases ('zincins'), catalytic domain"/>
    <property type="match status" value="1"/>
</dbReference>
<evidence type="ECO:0000256" key="6">
    <source>
        <dbReference type="ARBA" id="ARBA00022833"/>
    </source>
</evidence>
<evidence type="ECO:0000259" key="11">
    <source>
        <dbReference type="Pfam" id="PF01435"/>
    </source>
</evidence>
<keyword evidence="6 10" id="KW-0862">Zinc</keyword>
<protein>
    <submittedName>
        <fullName evidence="12">Predicted protease</fullName>
    </submittedName>
</protein>
<comment type="similarity">
    <text evidence="10">Belongs to the peptidase M48 family.</text>
</comment>
<accession>D9PW57</accession>
<proteinExistence type="inferred from homology"/>
<evidence type="ECO:0000256" key="4">
    <source>
        <dbReference type="ARBA" id="ARBA00022723"/>
    </source>
</evidence>
<keyword evidence="4" id="KW-0479">Metal-binding</keyword>
<dbReference type="EMBL" id="CP001710">
    <property type="protein sequence ID" value="ADL58455.1"/>
    <property type="molecule type" value="Genomic_DNA"/>
</dbReference>
<evidence type="ECO:0000256" key="7">
    <source>
        <dbReference type="ARBA" id="ARBA00022989"/>
    </source>
</evidence>
<keyword evidence="8 10" id="KW-0482">Metalloprotease</keyword>
<evidence type="ECO:0000256" key="2">
    <source>
        <dbReference type="ARBA" id="ARBA00022670"/>
    </source>
</evidence>
<dbReference type="PATRIC" id="fig|79929.8.peg.840"/>
<evidence type="ECO:0000313" key="12">
    <source>
        <dbReference type="EMBL" id="ADL58455.1"/>
    </source>
</evidence>
<dbReference type="PaxDb" id="79929-MTBMA_c08600"/>
<dbReference type="AlphaFoldDB" id="D9PW57"/>